<gene>
    <name evidence="9" type="ORF">DM558_06735</name>
</gene>
<dbReference type="RefSeq" id="WP_127162879.1">
    <property type="nucleotide sequence ID" value="NZ_CP029822.1"/>
</dbReference>
<dbReference type="KEGG" id="emo:DM558_06735"/>
<evidence type="ECO:0000256" key="8">
    <source>
        <dbReference type="RuleBase" id="RU362097"/>
    </source>
</evidence>
<keyword evidence="7 8" id="KW-0449">Lipoprotein</keyword>
<organism evidence="9 10">
    <name type="scientific">Entomomonas moraniae</name>
    <dbReference type="NCBI Taxonomy" id="2213226"/>
    <lineage>
        <taxon>Bacteria</taxon>
        <taxon>Pseudomonadati</taxon>
        <taxon>Pseudomonadota</taxon>
        <taxon>Gammaproteobacteria</taxon>
        <taxon>Pseudomonadales</taxon>
        <taxon>Pseudomonadaceae</taxon>
        <taxon>Entomomonas</taxon>
    </lineage>
</organism>
<evidence type="ECO:0000256" key="5">
    <source>
        <dbReference type="ARBA" id="ARBA00023139"/>
    </source>
</evidence>
<dbReference type="Proteomes" id="UP000273143">
    <property type="component" value="Chromosome"/>
</dbReference>
<dbReference type="Gene3D" id="1.20.1600.10">
    <property type="entry name" value="Outer membrane efflux proteins (OEP)"/>
    <property type="match status" value="1"/>
</dbReference>
<sequence length="454" mass="50643">MAKLNLISIPLFMVLTGCISLAPKNSDPDISTVPQYLSQSEDHTSIDLSDIGWKRYFKDEQLISLIEMALANNTDIRLATLKTLESYKQYGVAQSSRYPQVDGQTSIQYAGQNRDETSKNYNIGASFSFEIDLFGRLKNLSQSQLEAYLATEEAQRNVYLLLVSQVAQAYFNEQIIVQKIATADKQMENYQQALALIESRLISGESTYLDYEQARGMLESIKVSRVELLQEQQIAHHTLQNLVNRYDLTVKPVTDLNLINVAIPSNLPSTVLLKRPDIQQAEHQFKASNADIGVARAAFFPSISLTGGISNASTELSDLLSGATLWDLAPKISLPIFKGGQNKFNLDIANLRQQQTAITYEKTLQAAFKEVADLLTLQQSYRQQKLLQEQYLSTQQNALSLSQQGYLSGSASYLDILDAQRNVFTTELTLLTLTQNTLANQVNLFVALGGGWKE</sequence>
<evidence type="ECO:0000256" key="7">
    <source>
        <dbReference type="ARBA" id="ARBA00023288"/>
    </source>
</evidence>
<evidence type="ECO:0000256" key="2">
    <source>
        <dbReference type="ARBA" id="ARBA00007613"/>
    </source>
</evidence>
<accession>A0A3S9XDX7</accession>
<evidence type="ECO:0000256" key="3">
    <source>
        <dbReference type="ARBA" id="ARBA00022452"/>
    </source>
</evidence>
<dbReference type="Gene3D" id="2.20.200.10">
    <property type="entry name" value="Outer membrane efflux proteins (OEP)"/>
    <property type="match status" value="1"/>
</dbReference>
<protein>
    <submittedName>
        <fullName evidence="9">Efflux transporter outer membrane subunit</fullName>
    </submittedName>
</protein>
<comment type="subcellular location">
    <subcellularLocation>
        <location evidence="1 8">Cell outer membrane</location>
        <topology evidence="1 8">Lipid-anchor</topology>
    </subcellularLocation>
</comment>
<keyword evidence="4 8" id="KW-0812">Transmembrane</keyword>
<keyword evidence="3 8" id="KW-1134">Transmembrane beta strand</keyword>
<dbReference type="AlphaFoldDB" id="A0A3S9XDX7"/>
<keyword evidence="10" id="KW-1185">Reference proteome</keyword>
<dbReference type="Pfam" id="PF02321">
    <property type="entry name" value="OEP"/>
    <property type="match status" value="2"/>
</dbReference>
<evidence type="ECO:0000313" key="9">
    <source>
        <dbReference type="EMBL" id="AZS50488.1"/>
    </source>
</evidence>
<dbReference type="SUPFAM" id="SSF56954">
    <property type="entry name" value="Outer membrane efflux proteins (OEP)"/>
    <property type="match status" value="1"/>
</dbReference>
<dbReference type="GO" id="GO:0009279">
    <property type="term" value="C:cell outer membrane"/>
    <property type="evidence" value="ECO:0007669"/>
    <property type="project" value="UniProtKB-SubCell"/>
</dbReference>
<dbReference type="GO" id="GO:0015562">
    <property type="term" value="F:efflux transmembrane transporter activity"/>
    <property type="evidence" value="ECO:0007669"/>
    <property type="project" value="InterPro"/>
</dbReference>
<dbReference type="EMBL" id="CP029822">
    <property type="protein sequence ID" value="AZS50488.1"/>
    <property type="molecule type" value="Genomic_DNA"/>
</dbReference>
<evidence type="ECO:0000256" key="4">
    <source>
        <dbReference type="ARBA" id="ARBA00022692"/>
    </source>
</evidence>
<keyword evidence="6" id="KW-0998">Cell outer membrane</keyword>
<dbReference type="InterPro" id="IPR003423">
    <property type="entry name" value="OMP_efflux"/>
</dbReference>
<dbReference type="InterPro" id="IPR010131">
    <property type="entry name" value="MdtP/NodT-like"/>
</dbReference>
<dbReference type="PANTHER" id="PTHR30203">
    <property type="entry name" value="OUTER MEMBRANE CATION EFFLUX PROTEIN"/>
    <property type="match status" value="1"/>
</dbReference>
<dbReference type="PROSITE" id="PS51257">
    <property type="entry name" value="PROKAR_LIPOPROTEIN"/>
    <property type="match status" value="1"/>
</dbReference>
<dbReference type="NCBIfam" id="TIGR01845">
    <property type="entry name" value="outer_NodT"/>
    <property type="match status" value="1"/>
</dbReference>
<name>A0A3S9XDX7_9GAMM</name>
<evidence type="ECO:0000256" key="6">
    <source>
        <dbReference type="ARBA" id="ARBA00023237"/>
    </source>
</evidence>
<reference evidence="10" key="1">
    <citation type="submission" date="2018-06" db="EMBL/GenBank/DDBJ databases">
        <title>Complete genome of Pseudomonas insecticola strain QZS01.</title>
        <authorList>
            <person name="Wang J."/>
            <person name="Su Q."/>
        </authorList>
    </citation>
    <scope>NUCLEOTIDE SEQUENCE [LARGE SCALE GENOMIC DNA]</scope>
    <source>
        <strain evidence="10">QZS01</strain>
    </source>
</reference>
<keyword evidence="8" id="KW-0472">Membrane</keyword>
<proteinExistence type="inferred from homology"/>
<keyword evidence="5 8" id="KW-0564">Palmitate</keyword>
<dbReference type="PANTHER" id="PTHR30203:SF32">
    <property type="entry name" value="CATION EFFLUX SYSTEM PROTEIN CUSC"/>
    <property type="match status" value="1"/>
</dbReference>
<evidence type="ECO:0000256" key="1">
    <source>
        <dbReference type="ARBA" id="ARBA00004459"/>
    </source>
</evidence>
<evidence type="ECO:0000313" key="10">
    <source>
        <dbReference type="Proteomes" id="UP000273143"/>
    </source>
</evidence>
<comment type="similarity">
    <text evidence="2 8">Belongs to the outer membrane factor (OMF) (TC 1.B.17) family.</text>
</comment>